<comment type="caution">
    <text evidence="2">The sequence shown here is derived from an EMBL/GenBank/DDBJ whole genome shotgun (WGS) entry which is preliminary data.</text>
</comment>
<keyword evidence="1" id="KW-1133">Transmembrane helix</keyword>
<keyword evidence="1" id="KW-0812">Transmembrane</keyword>
<reference evidence="2 3" key="1">
    <citation type="submission" date="2021-10" db="EMBL/GenBank/DDBJ databases">
        <title>Anaerobic single-cell dispensing facilitates the cultivation of human gut bacteria.</title>
        <authorList>
            <person name="Afrizal A."/>
        </authorList>
    </citation>
    <scope>NUCLEOTIDE SEQUENCE [LARGE SCALE GENOMIC DNA]</scope>
    <source>
        <strain evidence="2 3">CLA-AA-H244</strain>
    </source>
</reference>
<gene>
    <name evidence="2" type="ORF">LKD45_03495</name>
</gene>
<sequence>MSNKKKAKHQSKKNSVAKNIAGGAVGTIFNAVLIIVAVMLIYYFAVSAYQYGVRIYGEPAISEEPGTEINVTITDGMDFKGIAKQLYEKGLVREERLFYIQERLSNYSEDGFVAGDYVLSTAMTPDEMMDVMGAGGDDK</sequence>
<dbReference type="AlphaFoldDB" id="A0AAE3DLV7"/>
<dbReference type="Proteomes" id="UP001199355">
    <property type="component" value="Unassembled WGS sequence"/>
</dbReference>
<accession>A0AAE3DLV7</accession>
<keyword evidence="1" id="KW-0472">Membrane</keyword>
<evidence type="ECO:0000313" key="3">
    <source>
        <dbReference type="Proteomes" id="UP001199355"/>
    </source>
</evidence>
<name>A0AAE3DLV7_9FIRM</name>
<organism evidence="2 3">
    <name type="scientific">Gallintestinimicrobium propionicum</name>
    <dbReference type="NCBI Taxonomy" id="2981770"/>
    <lineage>
        <taxon>Bacteria</taxon>
        <taxon>Bacillati</taxon>
        <taxon>Bacillota</taxon>
        <taxon>Clostridia</taxon>
        <taxon>Lachnospirales</taxon>
        <taxon>Lachnospiraceae</taxon>
        <taxon>Gallintestinimicrobium</taxon>
    </lineage>
</organism>
<evidence type="ECO:0000313" key="2">
    <source>
        <dbReference type="EMBL" id="MCC2166772.1"/>
    </source>
</evidence>
<dbReference type="EMBL" id="JAJEQF010000005">
    <property type="protein sequence ID" value="MCC2166772.1"/>
    <property type="molecule type" value="Genomic_DNA"/>
</dbReference>
<keyword evidence="3" id="KW-1185">Reference proteome</keyword>
<feature type="transmembrane region" description="Helical" evidence="1">
    <location>
        <begin position="20"/>
        <end position="45"/>
    </location>
</feature>
<dbReference type="Gene3D" id="3.30.1490.480">
    <property type="entry name" value="Endolytic murein transglycosylase"/>
    <property type="match status" value="1"/>
</dbReference>
<protein>
    <submittedName>
        <fullName evidence="2">Endolytic transglycosylase MltG</fullName>
    </submittedName>
</protein>
<proteinExistence type="predicted"/>
<evidence type="ECO:0000256" key="1">
    <source>
        <dbReference type="SAM" id="Phobius"/>
    </source>
</evidence>
<dbReference type="RefSeq" id="WP_117961436.1">
    <property type="nucleotide sequence ID" value="NZ_JAJEQF010000005.1"/>
</dbReference>